<reference evidence="1" key="2">
    <citation type="submission" date="2023-07" db="EMBL/GenBank/DDBJ databases">
        <authorList>
            <consortium name="Lawrence Berkeley National Laboratory"/>
            <person name="Haridas S."/>
            <person name="Hensen N."/>
            <person name="Bonometti L."/>
            <person name="Westerberg I."/>
            <person name="Brannstrom I.O."/>
            <person name="Guillou S."/>
            <person name="Cros-Aarteil S."/>
            <person name="Calhoun S."/>
            <person name="Kuo A."/>
            <person name="Mondo S."/>
            <person name="Pangilinan J."/>
            <person name="Riley R."/>
            <person name="LaButti K."/>
            <person name="Andreopoulos B."/>
            <person name="Lipzen A."/>
            <person name="Chen C."/>
            <person name="Yanf M."/>
            <person name="Daum C."/>
            <person name="Ng V."/>
            <person name="Clum A."/>
            <person name="Steindorff A."/>
            <person name="Ohm R."/>
            <person name="Martin F."/>
            <person name="Silar P."/>
            <person name="Natvig D."/>
            <person name="Lalanne C."/>
            <person name="Gautier V."/>
            <person name="Ament-velasquez S.L."/>
            <person name="Kruys A."/>
            <person name="Hutchinson M.I."/>
            <person name="Powell A.J."/>
            <person name="Barry K."/>
            <person name="Miller A.N."/>
            <person name="Grigoriev I.V."/>
            <person name="Debuchy R."/>
            <person name="Gladieux P."/>
            <person name="Thoren M.H."/>
            <person name="Johannesson H."/>
        </authorList>
    </citation>
    <scope>NUCLEOTIDE SEQUENCE</scope>
    <source>
        <strain evidence="1">FGSC 1904</strain>
    </source>
</reference>
<evidence type="ECO:0000313" key="2">
    <source>
        <dbReference type="Proteomes" id="UP001281003"/>
    </source>
</evidence>
<accession>A0AAE0UAE8</accession>
<dbReference type="EMBL" id="JAUTDP010000008">
    <property type="protein sequence ID" value="KAK3396787.1"/>
    <property type="molecule type" value="Genomic_DNA"/>
</dbReference>
<evidence type="ECO:0000313" key="1">
    <source>
        <dbReference type="EMBL" id="KAK3396787.1"/>
    </source>
</evidence>
<dbReference type="AlphaFoldDB" id="A0AAE0UAE8"/>
<comment type="caution">
    <text evidence="1">The sequence shown here is derived from an EMBL/GenBank/DDBJ whole genome shotgun (WGS) entry which is preliminary data.</text>
</comment>
<name>A0AAE0UAE8_SORBR</name>
<dbReference type="Proteomes" id="UP001281003">
    <property type="component" value="Unassembled WGS sequence"/>
</dbReference>
<organism evidence="1 2">
    <name type="scientific">Sordaria brevicollis</name>
    <dbReference type="NCBI Taxonomy" id="83679"/>
    <lineage>
        <taxon>Eukaryota</taxon>
        <taxon>Fungi</taxon>
        <taxon>Dikarya</taxon>
        <taxon>Ascomycota</taxon>
        <taxon>Pezizomycotina</taxon>
        <taxon>Sordariomycetes</taxon>
        <taxon>Sordariomycetidae</taxon>
        <taxon>Sordariales</taxon>
        <taxon>Sordariaceae</taxon>
        <taxon>Sordaria</taxon>
    </lineage>
</organism>
<protein>
    <submittedName>
        <fullName evidence="1">Uncharacterized protein</fullName>
    </submittedName>
</protein>
<proteinExistence type="predicted"/>
<reference evidence="1" key="1">
    <citation type="journal article" date="2023" name="Mol. Phylogenet. Evol.">
        <title>Genome-scale phylogeny and comparative genomics of the fungal order Sordariales.</title>
        <authorList>
            <person name="Hensen N."/>
            <person name="Bonometti L."/>
            <person name="Westerberg I."/>
            <person name="Brannstrom I.O."/>
            <person name="Guillou S."/>
            <person name="Cros-Aarteil S."/>
            <person name="Calhoun S."/>
            <person name="Haridas S."/>
            <person name="Kuo A."/>
            <person name="Mondo S."/>
            <person name="Pangilinan J."/>
            <person name="Riley R."/>
            <person name="LaButti K."/>
            <person name="Andreopoulos B."/>
            <person name="Lipzen A."/>
            <person name="Chen C."/>
            <person name="Yan M."/>
            <person name="Daum C."/>
            <person name="Ng V."/>
            <person name="Clum A."/>
            <person name="Steindorff A."/>
            <person name="Ohm R.A."/>
            <person name="Martin F."/>
            <person name="Silar P."/>
            <person name="Natvig D.O."/>
            <person name="Lalanne C."/>
            <person name="Gautier V."/>
            <person name="Ament-Velasquez S.L."/>
            <person name="Kruys A."/>
            <person name="Hutchinson M.I."/>
            <person name="Powell A.J."/>
            <person name="Barry K."/>
            <person name="Miller A.N."/>
            <person name="Grigoriev I.V."/>
            <person name="Debuchy R."/>
            <person name="Gladieux P."/>
            <person name="Hiltunen Thoren M."/>
            <person name="Johannesson H."/>
        </authorList>
    </citation>
    <scope>NUCLEOTIDE SEQUENCE</scope>
    <source>
        <strain evidence="1">FGSC 1904</strain>
    </source>
</reference>
<sequence>MIAPWGAGSEDLARWGTYVAVAQTAGAIMDTCTRLNEGFDTVAGTRSVDLTGTKVGVSISFFNGDK</sequence>
<gene>
    <name evidence="1" type="ORF">B0T20DRAFT_508032</name>
</gene>
<keyword evidence="2" id="KW-1185">Reference proteome</keyword>